<dbReference type="InterPro" id="IPR050789">
    <property type="entry name" value="Diverse_Enzym_Activities"/>
</dbReference>
<organism evidence="2">
    <name type="scientific">marine metagenome</name>
    <dbReference type="NCBI Taxonomy" id="408172"/>
    <lineage>
        <taxon>unclassified sequences</taxon>
        <taxon>metagenomes</taxon>
        <taxon>ecological metagenomes</taxon>
    </lineage>
</organism>
<dbReference type="PANTHER" id="PTHR43283">
    <property type="entry name" value="BETA-LACTAMASE-RELATED"/>
    <property type="match status" value="1"/>
</dbReference>
<evidence type="ECO:0000313" key="2">
    <source>
        <dbReference type="EMBL" id="SVD46119.1"/>
    </source>
</evidence>
<feature type="non-terminal residue" evidence="2">
    <location>
        <position position="207"/>
    </location>
</feature>
<dbReference type="Gene3D" id="3.40.710.10">
    <property type="entry name" value="DD-peptidase/beta-lactamase superfamily"/>
    <property type="match status" value="1"/>
</dbReference>
<feature type="domain" description="Beta-lactamase-related" evidence="1">
    <location>
        <begin position="27"/>
        <end position="206"/>
    </location>
</feature>
<dbReference type="Pfam" id="PF00144">
    <property type="entry name" value="Beta-lactamase"/>
    <property type="match status" value="1"/>
</dbReference>
<accession>A0A382VHZ3</accession>
<dbReference type="InterPro" id="IPR012338">
    <property type="entry name" value="Beta-lactam/transpept-like"/>
</dbReference>
<dbReference type="SUPFAM" id="SSF56601">
    <property type="entry name" value="beta-lactamase/transpeptidase-like"/>
    <property type="match status" value="1"/>
</dbReference>
<gene>
    <name evidence="2" type="ORF">METZ01_LOCUS398973</name>
</gene>
<proteinExistence type="predicted"/>
<evidence type="ECO:0000259" key="1">
    <source>
        <dbReference type="Pfam" id="PF00144"/>
    </source>
</evidence>
<reference evidence="2" key="1">
    <citation type="submission" date="2018-05" db="EMBL/GenBank/DDBJ databases">
        <authorList>
            <person name="Lanie J.A."/>
            <person name="Ng W.-L."/>
            <person name="Kazmierczak K.M."/>
            <person name="Andrzejewski T.M."/>
            <person name="Davidsen T.M."/>
            <person name="Wayne K.J."/>
            <person name="Tettelin H."/>
            <person name="Glass J.I."/>
            <person name="Rusch D."/>
            <person name="Podicherti R."/>
            <person name="Tsui H.-C.T."/>
            <person name="Winkler M.E."/>
        </authorList>
    </citation>
    <scope>NUCLEOTIDE SEQUENCE</scope>
</reference>
<dbReference type="InterPro" id="IPR001466">
    <property type="entry name" value="Beta-lactam-related"/>
</dbReference>
<protein>
    <recommendedName>
        <fullName evidence="1">Beta-lactamase-related domain-containing protein</fullName>
    </recommendedName>
</protein>
<name>A0A382VHZ3_9ZZZZ</name>
<dbReference type="AlphaFoldDB" id="A0A382VHZ3"/>
<dbReference type="EMBL" id="UINC01152116">
    <property type="protein sequence ID" value="SVD46119.1"/>
    <property type="molecule type" value="Genomic_DNA"/>
</dbReference>
<sequence length="207" mass="23069">MESYVEKISSGDAESVDMNSNQLELAAKYVEQQVDAGHIPLVYVMVVRKGKIVLDKYFIHPKATDQGVKIHPNSIFQIASVTKPLTATLAMKMVEMGNFSLETPVAEYIPEFAQKGKNSITPRHLLTHTSGLSDSLVAQNGKPKPTCFDEVLNRIYEQPLMFQPGTDFSYSTPAFEVLVELIQKTSGLEWGQLSKKLLFEPLEMTNS</sequence>